<sequence>MALALVAGTCAAQPGEPPPAQLSLSLMPQIASQRPGPGGDDIGLIFRRPLGSDRTIDITAWRRVPPRQPDALSMIQDREPMYGARLEMRITARKSFATELKAIGLQLDNGAKIMLRRKDGNPTIYYRQQF</sequence>
<dbReference type="AlphaFoldDB" id="A0A4Z0BLN9"/>
<reference evidence="1 2" key="1">
    <citation type="submission" date="2019-03" db="EMBL/GenBank/DDBJ databases">
        <title>Ramlibacter henchirensis DSM 14656, whole genome shotgun sequence.</title>
        <authorList>
            <person name="Zhang X."/>
            <person name="Feng G."/>
            <person name="Zhu H."/>
        </authorList>
    </citation>
    <scope>NUCLEOTIDE SEQUENCE [LARGE SCALE GENOMIC DNA]</scope>
    <source>
        <strain evidence="1 2">DSM 14656</strain>
    </source>
</reference>
<evidence type="ECO:0000313" key="2">
    <source>
        <dbReference type="Proteomes" id="UP000298180"/>
    </source>
</evidence>
<accession>A0A4Z0BLN9</accession>
<keyword evidence="2" id="KW-1185">Reference proteome</keyword>
<gene>
    <name evidence="1" type="ORF">EZ313_22450</name>
</gene>
<evidence type="ECO:0000313" key="1">
    <source>
        <dbReference type="EMBL" id="TFY99319.1"/>
    </source>
</evidence>
<dbReference type="Proteomes" id="UP000298180">
    <property type="component" value="Unassembled WGS sequence"/>
</dbReference>
<comment type="caution">
    <text evidence="1">The sequence shown here is derived from an EMBL/GenBank/DDBJ whole genome shotgun (WGS) entry which is preliminary data.</text>
</comment>
<name>A0A4Z0BLN9_9BURK</name>
<dbReference type="EMBL" id="SMLM01000004">
    <property type="protein sequence ID" value="TFY99319.1"/>
    <property type="molecule type" value="Genomic_DNA"/>
</dbReference>
<proteinExistence type="predicted"/>
<protein>
    <submittedName>
        <fullName evidence="1">Uncharacterized protein</fullName>
    </submittedName>
</protein>
<organism evidence="1 2">
    <name type="scientific">Ramlibacter henchirensis</name>
    <dbReference type="NCBI Taxonomy" id="204072"/>
    <lineage>
        <taxon>Bacteria</taxon>
        <taxon>Pseudomonadati</taxon>
        <taxon>Pseudomonadota</taxon>
        <taxon>Betaproteobacteria</taxon>
        <taxon>Burkholderiales</taxon>
        <taxon>Comamonadaceae</taxon>
        <taxon>Ramlibacter</taxon>
    </lineage>
</organism>